<protein>
    <submittedName>
        <fullName evidence="2">Uncharacterized protein</fullName>
    </submittedName>
</protein>
<evidence type="ECO:0000313" key="2">
    <source>
        <dbReference type="EMBL" id="TPG32991.1"/>
    </source>
</evidence>
<feature type="compositionally biased region" description="Low complexity" evidence="1">
    <location>
        <begin position="59"/>
        <end position="85"/>
    </location>
</feature>
<evidence type="ECO:0000313" key="3">
    <source>
        <dbReference type="Proteomes" id="UP000320095"/>
    </source>
</evidence>
<dbReference type="AlphaFoldDB" id="A0A502E972"/>
<accession>A0A502E972</accession>
<organism evidence="2 3">
    <name type="scientific">Mycolicibacterium hodleri</name>
    <dbReference type="NCBI Taxonomy" id="49897"/>
    <lineage>
        <taxon>Bacteria</taxon>
        <taxon>Bacillati</taxon>
        <taxon>Actinomycetota</taxon>
        <taxon>Actinomycetes</taxon>
        <taxon>Mycobacteriales</taxon>
        <taxon>Mycobacteriaceae</taxon>
        <taxon>Mycolicibacterium</taxon>
    </lineage>
</organism>
<name>A0A502E972_9MYCO</name>
<sequence>MGPVCDLLDAKVAKTDAFSEEQLKRPDESAIVLHQGADMPGATDEADKRMACGVICQGSASSSGSTSNSTVTTTSMSTAPATTVTETQSTLASTSAPVPNSEMRGSTRAQRLTCLVSALGYRVARPPRESLRR</sequence>
<dbReference type="Proteomes" id="UP000320095">
    <property type="component" value="Unassembled WGS sequence"/>
</dbReference>
<gene>
    <name evidence="2" type="ORF">EAH80_16355</name>
</gene>
<evidence type="ECO:0000256" key="1">
    <source>
        <dbReference type="SAM" id="MobiDB-lite"/>
    </source>
</evidence>
<proteinExistence type="predicted"/>
<keyword evidence="3" id="KW-1185">Reference proteome</keyword>
<feature type="region of interest" description="Disordered" evidence="1">
    <location>
        <begin position="58"/>
        <end position="109"/>
    </location>
</feature>
<reference evidence="2 3" key="1">
    <citation type="journal article" date="2019" name="Environ. Microbiol.">
        <title>Species interactions and distinct microbial communities in high Arctic permafrost affected cryosols are associated with the CH4 and CO2 gas fluxes.</title>
        <authorList>
            <person name="Altshuler I."/>
            <person name="Hamel J."/>
            <person name="Turney S."/>
            <person name="Magnuson E."/>
            <person name="Levesque R."/>
            <person name="Greer C."/>
            <person name="Whyte L.G."/>
        </authorList>
    </citation>
    <scope>NUCLEOTIDE SEQUENCE [LARGE SCALE GENOMIC DNA]</scope>
    <source>
        <strain evidence="2 3">S5.20</strain>
    </source>
</reference>
<dbReference type="EMBL" id="RCZG01000006">
    <property type="protein sequence ID" value="TPG32991.1"/>
    <property type="molecule type" value="Genomic_DNA"/>
</dbReference>
<comment type="caution">
    <text evidence="2">The sequence shown here is derived from an EMBL/GenBank/DDBJ whole genome shotgun (WGS) entry which is preliminary data.</text>
</comment>
<feature type="compositionally biased region" description="Polar residues" evidence="1">
    <location>
        <begin position="86"/>
        <end position="109"/>
    </location>
</feature>